<organism evidence="1 2">
    <name type="scientific">Lacihabitans lacunae</name>
    <dbReference type="NCBI Taxonomy" id="1028214"/>
    <lineage>
        <taxon>Bacteria</taxon>
        <taxon>Pseudomonadati</taxon>
        <taxon>Bacteroidota</taxon>
        <taxon>Cytophagia</taxon>
        <taxon>Cytophagales</taxon>
        <taxon>Leadbetterellaceae</taxon>
        <taxon>Lacihabitans</taxon>
    </lineage>
</organism>
<protein>
    <recommendedName>
        <fullName evidence="3">CYTH domain-containing protein</fullName>
    </recommendedName>
</protein>
<dbReference type="Proteomes" id="UP001595616">
    <property type="component" value="Unassembled WGS sequence"/>
</dbReference>
<evidence type="ECO:0000313" key="1">
    <source>
        <dbReference type="EMBL" id="MFC3809622.1"/>
    </source>
</evidence>
<evidence type="ECO:0008006" key="3">
    <source>
        <dbReference type="Google" id="ProtNLM"/>
    </source>
</evidence>
<reference evidence="2" key="1">
    <citation type="journal article" date="2019" name="Int. J. Syst. Evol. Microbiol.">
        <title>The Global Catalogue of Microorganisms (GCM) 10K type strain sequencing project: providing services to taxonomists for standard genome sequencing and annotation.</title>
        <authorList>
            <consortium name="The Broad Institute Genomics Platform"/>
            <consortium name="The Broad Institute Genome Sequencing Center for Infectious Disease"/>
            <person name="Wu L."/>
            <person name="Ma J."/>
        </authorList>
    </citation>
    <scope>NUCLEOTIDE SEQUENCE [LARGE SCALE GENOMIC DNA]</scope>
    <source>
        <strain evidence="2">CECT 7956</strain>
    </source>
</reference>
<comment type="caution">
    <text evidence="1">The sequence shown here is derived from an EMBL/GenBank/DDBJ whole genome shotgun (WGS) entry which is preliminary data.</text>
</comment>
<dbReference type="EMBL" id="JBHRYQ010000001">
    <property type="protein sequence ID" value="MFC3809622.1"/>
    <property type="molecule type" value="Genomic_DNA"/>
</dbReference>
<sequence>MIVKTEIIIDKDIRISNFLREFSEVFPYLKIEVSKKGVDYSHDYRDFKLFEISTKRKPEGFKISGDMKVTELEAIFWDKLGLQISVYRKTGSSMIETTLTNQWTLSHQNNKSKEIFFVN</sequence>
<dbReference type="RefSeq" id="WP_379834919.1">
    <property type="nucleotide sequence ID" value="NZ_JBHRYQ010000001.1"/>
</dbReference>
<proteinExistence type="predicted"/>
<name>A0ABV7YTT6_9BACT</name>
<gene>
    <name evidence="1" type="ORF">ACFOOI_03065</name>
</gene>
<accession>A0ABV7YTT6</accession>
<evidence type="ECO:0000313" key="2">
    <source>
        <dbReference type="Proteomes" id="UP001595616"/>
    </source>
</evidence>
<keyword evidence="2" id="KW-1185">Reference proteome</keyword>